<gene>
    <name evidence="5" type="ORF">OG517_04840</name>
</gene>
<dbReference type="InterPro" id="IPR000873">
    <property type="entry name" value="AMP-dep_synth/lig_dom"/>
</dbReference>
<evidence type="ECO:0000313" key="5">
    <source>
        <dbReference type="EMBL" id="WUQ10813.1"/>
    </source>
</evidence>
<dbReference type="Proteomes" id="UP001432039">
    <property type="component" value="Chromosome"/>
</dbReference>
<dbReference type="PANTHER" id="PTHR43201:SF5">
    <property type="entry name" value="MEDIUM-CHAIN ACYL-COA LIGASE ACSF2, MITOCHONDRIAL"/>
    <property type="match status" value="1"/>
</dbReference>
<feature type="region of interest" description="Disordered" evidence="3">
    <location>
        <begin position="364"/>
        <end position="383"/>
    </location>
</feature>
<sequence>MPQTRFVEDPAVERSATLLDGLAGWLERNARAFPEKPAVIHPEGRGSGGYSVVTYGELQDTVEELARGFRRAGITRGTRTVLMAPPGPELFALCFALFRVGAVPVVVDPGMGVRRMLHCYRAVGAEAFIGPPLAQLVRVLGRRTFAGVRVPVTLGRRRLGRGHTLAALRTTPATAGPADTAAAPTGGDDLLMIGFTTGSTGPAKGVEYTHRMALSIARQIEAVHGRTRDDVSLVTLPFYGVLDLVYGSTLVLAPLAPARVAQADPALLVDALERFRVTTMFASPALLRNLAGHLTGAARGRHPLPDLRCVVSGGAPVPDAVVAALRTVLDEKARIHVTYGATEVLPISSIEAAEILGDDDLDTAREDGGTAAGTGAGTAAGAAAGEGTCVGRPVPGTRVAIAPVTDGPLPRFDPAAGLPAGRVGEILVQGDSVSRRYHRAPTSDAAHKATEERPGGAEPFVWHRTGDLGHLDAEGRLWFCGRAAQRVRTGDRDLHTVRCEGVFNAHPLVRRTALVGIGPAGAQRPVVCVETETGPDGAELDEATWTRLVAELGTMAEAQAATTGLQEFLRHPGFPVDIRHNAKIGREELARWAERQQARPTSSTGRRAARIVPLAGWAYLVGGAVWAAAGGVPDLPVLRWLWWADAFLSIGVHAAQIPLALPRGREAGHGTASVVRNTMLYGATWWRTL</sequence>
<organism evidence="5 6">
    <name type="scientific">Streptomyces virginiae</name>
    <name type="common">Streptomyces cinnamonensis</name>
    <dbReference type="NCBI Taxonomy" id="1961"/>
    <lineage>
        <taxon>Bacteria</taxon>
        <taxon>Bacillati</taxon>
        <taxon>Actinomycetota</taxon>
        <taxon>Actinomycetes</taxon>
        <taxon>Kitasatosporales</taxon>
        <taxon>Streptomycetaceae</taxon>
        <taxon>Streptomyces</taxon>
    </lineage>
</organism>
<keyword evidence="2 5" id="KW-0436">Ligase</keyword>
<accession>A0ABZ1T5Y7</accession>
<evidence type="ECO:0000256" key="2">
    <source>
        <dbReference type="ARBA" id="ARBA00022598"/>
    </source>
</evidence>
<evidence type="ECO:0000256" key="1">
    <source>
        <dbReference type="ARBA" id="ARBA00006432"/>
    </source>
</evidence>
<dbReference type="EMBL" id="CP108090">
    <property type="protein sequence ID" value="WUQ10813.1"/>
    <property type="molecule type" value="Genomic_DNA"/>
</dbReference>
<evidence type="ECO:0000256" key="3">
    <source>
        <dbReference type="SAM" id="MobiDB-lite"/>
    </source>
</evidence>
<dbReference type="Gene3D" id="3.40.50.12780">
    <property type="entry name" value="N-terminal domain of ligase-like"/>
    <property type="match status" value="1"/>
</dbReference>
<protein>
    <submittedName>
        <fullName evidence="5">Fatty acid CoA ligase family protein</fullName>
    </submittedName>
</protein>
<dbReference type="SUPFAM" id="SSF56801">
    <property type="entry name" value="Acetyl-CoA synthetase-like"/>
    <property type="match status" value="1"/>
</dbReference>
<dbReference type="NCBIfam" id="NF006754">
    <property type="entry name" value="PRK09274.1"/>
    <property type="match status" value="1"/>
</dbReference>
<dbReference type="PROSITE" id="PS00455">
    <property type="entry name" value="AMP_BINDING"/>
    <property type="match status" value="1"/>
</dbReference>
<reference evidence="5" key="1">
    <citation type="submission" date="2022-10" db="EMBL/GenBank/DDBJ databases">
        <title>The complete genomes of actinobacterial strains from the NBC collection.</title>
        <authorList>
            <person name="Joergensen T.S."/>
            <person name="Alvarez Arevalo M."/>
            <person name="Sterndorff E.B."/>
            <person name="Faurdal D."/>
            <person name="Vuksanovic O."/>
            <person name="Mourched A.-S."/>
            <person name="Charusanti P."/>
            <person name="Shaw S."/>
            <person name="Blin K."/>
            <person name="Weber T."/>
        </authorList>
    </citation>
    <scope>NUCLEOTIDE SEQUENCE</scope>
    <source>
        <strain evidence="5">NBC_00248</strain>
    </source>
</reference>
<dbReference type="PANTHER" id="PTHR43201">
    <property type="entry name" value="ACYL-COA SYNTHETASE"/>
    <property type="match status" value="1"/>
</dbReference>
<dbReference type="GO" id="GO:0016874">
    <property type="term" value="F:ligase activity"/>
    <property type="evidence" value="ECO:0007669"/>
    <property type="project" value="UniProtKB-KW"/>
</dbReference>
<dbReference type="InterPro" id="IPR042099">
    <property type="entry name" value="ANL_N_sf"/>
</dbReference>
<dbReference type="InterPro" id="IPR020845">
    <property type="entry name" value="AMP-binding_CS"/>
</dbReference>
<dbReference type="Pfam" id="PF00501">
    <property type="entry name" value="AMP-binding"/>
    <property type="match status" value="1"/>
</dbReference>
<keyword evidence="6" id="KW-1185">Reference proteome</keyword>
<dbReference type="RefSeq" id="WP_328960338.1">
    <property type="nucleotide sequence ID" value="NZ_CP108090.1"/>
</dbReference>
<evidence type="ECO:0000313" key="6">
    <source>
        <dbReference type="Proteomes" id="UP001432039"/>
    </source>
</evidence>
<feature type="domain" description="AMP-dependent synthetase/ligase" evidence="4">
    <location>
        <begin position="26"/>
        <end position="438"/>
    </location>
</feature>
<comment type="similarity">
    <text evidence="1">Belongs to the ATP-dependent AMP-binding enzyme family.</text>
</comment>
<proteinExistence type="inferred from homology"/>
<name>A0ABZ1T5Y7_STRVG</name>
<evidence type="ECO:0000259" key="4">
    <source>
        <dbReference type="Pfam" id="PF00501"/>
    </source>
</evidence>